<sequence>MITAFMSLVAGTLSAQNKVGDNEIRVSYGGVANLGYDFRYAENDDYSIYSYLISNLGTPQDVRQSGVISLSYDYFVKNWLSVGGTLGTAFFYTEYQNNYMADPTLAASWSEWSHGLVSVMAGARFHFLNKKWVRLYADVNVGVNMLYARNNSSVMADFAFQTSPFGISIGKKVSGFLELDFGTLYNGGNIGISVKF</sequence>
<evidence type="ECO:0000313" key="2">
    <source>
        <dbReference type="Proteomes" id="UP000823604"/>
    </source>
</evidence>
<evidence type="ECO:0000313" key="1">
    <source>
        <dbReference type="EMBL" id="MBO8473216.1"/>
    </source>
</evidence>
<reference evidence="1" key="1">
    <citation type="submission" date="2020-10" db="EMBL/GenBank/DDBJ databases">
        <authorList>
            <person name="Gilroy R."/>
        </authorList>
    </citation>
    <scope>NUCLEOTIDE SEQUENCE</scope>
    <source>
        <strain evidence="1">B1-8020</strain>
    </source>
</reference>
<gene>
    <name evidence="1" type="ORF">IAB81_06250</name>
</gene>
<protein>
    <recommendedName>
        <fullName evidence="3">Outer membrane protein beta-barrel domain-containing protein</fullName>
    </recommendedName>
</protein>
<dbReference type="EMBL" id="JADIMA010000060">
    <property type="protein sequence ID" value="MBO8473216.1"/>
    <property type="molecule type" value="Genomic_DNA"/>
</dbReference>
<name>A0A9D9IKF9_9BACT</name>
<accession>A0A9D9IKF9</accession>
<dbReference type="AlphaFoldDB" id="A0A9D9IKF9"/>
<organism evidence="1 2">
    <name type="scientific">Candidatus Merdivivens pullicola</name>
    <dbReference type="NCBI Taxonomy" id="2840872"/>
    <lineage>
        <taxon>Bacteria</taxon>
        <taxon>Pseudomonadati</taxon>
        <taxon>Bacteroidota</taxon>
        <taxon>Bacteroidia</taxon>
        <taxon>Bacteroidales</taxon>
        <taxon>Muribaculaceae</taxon>
        <taxon>Muribaculaceae incertae sedis</taxon>
        <taxon>Candidatus Merdivivens</taxon>
    </lineage>
</organism>
<dbReference type="Proteomes" id="UP000823604">
    <property type="component" value="Unassembled WGS sequence"/>
</dbReference>
<evidence type="ECO:0008006" key="3">
    <source>
        <dbReference type="Google" id="ProtNLM"/>
    </source>
</evidence>
<reference evidence="1" key="2">
    <citation type="journal article" date="2021" name="PeerJ">
        <title>Extensive microbial diversity within the chicken gut microbiome revealed by metagenomics and culture.</title>
        <authorList>
            <person name="Gilroy R."/>
            <person name="Ravi A."/>
            <person name="Getino M."/>
            <person name="Pursley I."/>
            <person name="Horton D.L."/>
            <person name="Alikhan N.F."/>
            <person name="Baker D."/>
            <person name="Gharbi K."/>
            <person name="Hall N."/>
            <person name="Watson M."/>
            <person name="Adriaenssens E.M."/>
            <person name="Foster-Nyarko E."/>
            <person name="Jarju S."/>
            <person name="Secka A."/>
            <person name="Antonio M."/>
            <person name="Oren A."/>
            <person name="Chaudhuri R.R."/>
            <person name="La Ragione R."/>
            <person name="Hildebrand F."/>
            <person name="Pallen M.J."/>
        </authorList>
    </citation>
    <scope>NUCLEOTIDE SEQUENCE</scope>
    <source>
        <strain evidence="1">B1-8020</strain>
    </source>
</reference>
<comment type="caution">
    <text evidence="1">The sequence shown here is derived from an EMBL/GenBank/DDBJ whole genome shotgun (WGS) entry which is preliminary data.</text>
</comment>
<proteinExistence type="predicted"/>